<reference evidence="8 9" key="1">
    <citation type="submission" date="2019-10" db="EMBL/GenBank/DDBJ databases">
        <title>Description of Paenibacillus pedi sp. nov.</title>
        <authorList>
            <person name="Carlier A."/>
            <person name="Qi S."/>
        </authorList>
    </citation>
    <scope>NUCLEOTIDE SEQUENCE [LARGE SCALE GENOMIC DNA]</scope>
    <source>
        <strain evidence="8 9">LMG 31457</strain>
    </source>
</reference>
<dbReference type="PROSITE" id="PS51898">
    <property type="entry name" value="TYR_RECOMBINASE"/>
    <property type="match status" value="1"/>
</dbReference>
<dbReference type="SUPFAM" id="SSF56349">
    <property type="entry name" value="DNA breaking-rejoining enzymes"/>
    <property type="match status" value="1"/>
</dbReference>
<keyword evidence="4" id="KW-0233">DNA recombination</keyword>
<dbReference type="InterPro" id="IPR011010">
    <property type="entry name" value="DNA_brk_join_enz"/>
</dbReference>
<dbReference type="PROSITE" id="PS51900">
    <property type="entry name" value="CB"/>
    <property type="match status" value="1"/>
</dbReference>
<evidence type="ECO:0000256" key="5">
    <source>
        <dbReference type="PROSITE-ProRule" id="PRU01248"/>
    </source>
</evidence>
<keyword evidence="9" id="KW-1185">Reference proteome</keyword>
<dbReference type="Gene3D" id="1.10.150.130">
    <property type="match status" value="1"/>
</dbReference>
<feature type="domain" description="Core-binding (CB)" evidence="7">
    <location>
        <begin position="35"/>
        <end position="121"/>
    </location>
</feature>
<evidence type="ECO:0000259" key="6">
    <source>
        <dbReference type="PROSITE" id="PS51898"/>
    </source>
</evidence>
<dbReference type="EMBL" id="WHNZ01000042">
    <property type="protein sequence ID" value="NOV02137.1"/>
    <property type="molecule type" value="Genomic_DNA"/>
</dbReference>
<dbReference type="Pfam" id="PF00589">
    <property type="entry name" value="Phage_integrase"/>
    <property type="match status" value="1"/>
</dbReference>
<protein>
    <submittedName>
        <fullName evidence="8">Tyrosine-type recombinase/integrase</fullName>
    </submittedName>
</protein>
<dbReference type="InterPro" id="IPR002104">
    <property type="entry name" value="Integrase_catalytic"/>
</dbReference>
<sequence length="336" mass="38544">MKFVQFALCDQFEEVKMSTQIVQTTLAASTENNNYSDDQILAMFLSAYHRSEFTIRNYKNAVNKFRSFIGNKTLREVTWREIEAYKLGLMQGLFSKNNQSQAPATVAIHIAPIRSLYKWGSDPNIGIFAMNPTSSVRTPKVTITSKNHYLTTSELILLIEQLKQQGMRDYLIGLTLALLGLRVSELIAMKWGDFHTDPAETSIWLTVCGKGGKEREVKVPQLLWKLLNEYSFKLQISDKEQELRMFPLSVRAVEKIIQKARKHWNVNKKVTPHWLRHTNATLALLRGASLQQVQESLGHTHINTTQRYLHTVQQIQKAAPDYVEDCLKEHILGMPI</sequence>
<dbReference type="CDD" id="cd00397">
    <property type="entry name" value="DNA_BRE_C"/>
    <property type="match status" value="1"/>
</dbReference>
<evidence type="ECO:0000256" key="4">
    <source>
        <dbReference type="ARBA" id="ARBA00023172"/>
    </source>
</evidence>
<evidence type="ECO:0000256" key="3">
    <source>
        <dbReference type="ARBA" id="ARBA00023125"/>
    </source>
</evidence>
<dbReference type="InterPro" id="IPR044068">
    <property type="entry name" value="CB"/>
</dbReference>
<dbReference type="InterPro" id="IPR010998">
    <property type="entry name" value="Integrase_recombinase_N"/>
</dbReference>
<organism evidence="8 9">
    <name type="scientific">Paenibacillus planticolens</name>
    <dbReference type="NCBI Taxonomy" id="2654976"/>
    <lineage>
        <taxon>Bacteria</taxon>
        <taxon>Bacillati</taxon>
        <taxon>Bacillota</taxon>
        <taxon>Bacilli</taxon>
        <taxon>Bacillales</taxon>
        <taxon>Paenibacillaceae</taxon>
        <taxon>Paenibacillus</taxon>
    </lineage>
</organism>
<name>A0ABX1ZT81_9BACL</name>
<dbReference type="Proteomes" id="UP000618579">
    <property type="component" value="Unassembled WGS sequence"/>
</dbReference>
<comment type="caution">
    <text evidence="8">The sequence shown here is derived from an EMBL/GenBank/DDBJ whole genome shotgun (WGS) entry which is preliminary data.</text>
</comment>
<feature type="domain" description="Tyr recombinase" evidence="6">
    <location>
        <begin position="145"/>
        <end position="321"/>
    </location>
</feature>
<dbReference type="Gene3D" id="1.10.443.10">
    <property type="entry name" value="Intergrase catalytic core"/>
    <property type="match status" value="1"/>
</dbReference>
<dbReference type="Pfam" id="PF13495">
    <property type="entry name" value="Phage_int_SAM_4"/>
    <property type="match status" value="1"/>
</dbReference>
<evidence type="ECO:0000313" key="9">
    <source>
        <dbReference type="Proteomes" id="UP000618579"/>
    </source>
</evidence>
<keyword evidence="3 5" id="KW-0238">DNA-binding</keyword>
<gene>
    <name evidence="8" type="ORF">GC097_19195</name>
</gene>
<keyword evidence="2" id="KW-0229">DNA integration</keyword>
<dbReference type="InterPro" id="IPR004107">
    <property type="entry name" value="Integrase_SAM-like_N"/>
</dbReference>
<dbReference type="InterPro" id="IPR013762">
    <property type="entry name" value="Integrase-like_cat_sf"/>
</dbReference>
<dbReference type="InterPro" id="IPR050090">
    <property type="entry name" value="Tyrosine_recombinase_XerCD"/>
</dbReference>
<dbReference type="PANTHER" id="PTHR30349">
    <property type="entry name" value="PHAGE INTEGRASE-RELATED"/>
    <property type="match status" value="1"/>
</dbReference>
<evidence type="ECO:0000256" key="1">
    <source>
        <dbReference type="ARBA" id="ARBA00008857"/>
    </source>
</evidence>
<evidence type="ECO:0000313" key="8">
    <source>
        <dbReference type="EMBL" id="NOV02137.1"/>
    </source>
</evidence>
<proteinExistence type="inferred from homology"/>
<evidence type="ECO:0000256" key="2">
    <source>
        <dbReference type="ARBA" id="ARBA00022908"/>
    </source>
</evidence>
<comment type="similarity">
    <text evidence="1">Belongs to the 'phage' integrase family.</text>
</comment>
<accession>A0ABX1ZT81</accession>
<evidence type="ECO:0000259" key="7">
    <source>
        <dbReference type="PROSITE" id="PS51900"/>
    </source>
</evidence>
<dbReference type="PANTHER" id="PTHR30349:SF64">
    <property type="entry name" value="PROPHAGE INTEGRASE INTD-RELATED"/>
    <property type="match status" value="1"/>
</dbReference>